<keyword evidence="7" id="KW-1185">Reference proteome</keyword>
<dbReference type="SMART" id="SM00862">
    <property type="entry name" value="Trans_reg_C"/>
    <property type="match status" value="1"/>
</dbReference>
<dbReference type="GO" id="GO:0003677">
    <property type="term" value="F:DNA binding"/>
    <property type="evidence" value="ECO:0007669"/>
    <property type="project" value="UniProtKB-UniRule"/>
</dbReference>
<comment type="caution">
    <text evidence="6">The sequence shown here is derived from an EMBL/GenBank/DDBJ whole genome shotgun (WGS) entry which is preliminary data.</text>
</comment>
<dbReference type="CDD" id="cd00383">
    <property type="entry name" value="trans_reg_C"/>
    <property type="match status" value="1"/>
</dbReference>
<dbReference type="GO" id="GO:0000160">
    <property type="term" value="P:phosphorelay signal transduction system"/>
    <property type="evidence" value="ECO:0007669"/>
    <property type="project" value="InterPro"/>
</dbReference>
<dbReference type="SUPFAM" id="SSF48452">
    <property type="entry name" value="TPR-like"/>
    <property type="match status" value="1"/>
</dbReference>
<keyword evidence="1" id="KW-0677">Repeat</keyword>
<dbReference type="InterPro" id="IPR019734">
    <property type="entry name" value="TPR_rpt"/>
</dbReference>
<reference evidence="6 7" key="1">
    <citation type="submission" date="2014-10" db="EMBL/GenBank/DDBJ databases">
        <title>Genome sequence of Ponticoccus sp. strain UMTAT08 isolated from clonal culture of toxic dinoflagellate Alexandrium tamiyavanichii.</title>
        <authorList>
            <person name="Gan H.Y."/>
            <person name="Muhd D.-D."/>
            <person name="Mohd Noor M.E."/>
            <person name="Yeong Y.S."/>
            <person name="Usup G."/>
        </authorList>
    </citation>
    <scope>NUCLEOTIDE SEQUENCE [LARGE SCALE GENOMIC DNA]</scope>
    <source>
        <strain evidence="6 7">UMTAT08</strain>
    </source>
</reference>
<dbReference type="SUPFAM" id="SSF46894">
    <property type="entry name" value="C-terminal effector domain of the bipartite response regulators"/>
    <property type="match status" value="1"/>
</dbReference>
<dbReference type="PATRIC" id="fig|1515334.3.peg.4674"/>
<dbReference type="EMBL" id="JSUQ01000022">
    <property type="protein sequence ID" value="KHQ50724.1"/>
    <property type="molecule type" value="Genomic_DNA"/>
</dbReference>
<organism evidence="6 7">
    <name type="scientific">Mameliella alba</name>
    <dbReference type="NCBI Taxonomy" id="561184"/>
    <lineage>
        <taxon>Bacteria</taxon>
        <taxon>Pseudomonadati</taxon>
        <taxon>Pseudomonadota</taxon>
        <taxon>Alphaproteobacteria</taxon>
        <taxon>Rhodobacterales</taxon>
        <taxon>Roseobacteraceae</taxon>
        <taxon>Mameliella</taxon>
    </lineage>
</organism>
<dbReference type="InterPro" id="IPR050498">
    <property type="entry name" value="Ycf3"/>
</dbReference>
<evidence type="ECO:0000256" key="3">
    <source>
        <dbReference type="ARBA" id="ARBA00023125"/>
    </source>
</evidence>
<sequence length="500" mass="55402">MSKTNTKIWSFGAFSLDEASFELTQSRVPVAIEPQSLRVLIFLLRHRDRVVPKEDLIEAIWQGRAISDWAISGAIKAVRVALGDIDRDNRIIKTIHGCGFRFVADAISTDREGGRGPKATVFVRVFRSTGDNAEADYLADSLTEDLIHSLSRHDALTVLSYNTAKALGAEAPGDIYGVTHVIEGNLRDIKSRIRVSTAILDAKTKNQIWSERFDLTRDSLLAGHDLIADRLLAVIAPDRSLAARKPRGTLNSNAYDAYQKGRYAYFRYEPQAFAQALSQFEKAAELDPDFANAYAQQAYCRTTLYVFGLPGSDETLGPAEALAREAIRRDETAALGYARLGWVLGYLGRPEETIAAFAAAIARDPENPEAYLAYGETMNRLARPQDAGPLLEAVFSKDSFLPPSWEFPQGHCQLLLGEQDVAVGHFQAVLDRVPRFIPARVQMVRAQWELGDIEGARQTISRIKNIAPRYSLAHARRMFPYPVRKEANALTEALSGAGLH</sequence>
<dbReference type="Gene3D" id="1.25.40.10">
    <property type="entry name" value="Tetratricopeptide repeat domain"/>
    <property type="match status" value="1"/>
</dbReference>
<keyword evidence="3 4" id="KW-0238">DNA-binding</keyword>
<dbReference type="Pfam" id="PF00486">
    <property type="entry name" value="Trans_reg_C"/>
    <property type="match status" value="1"/>
</dbReference>
<evidence type="ECO:0000259" key="5">
    <source>
        <dbReference type="PROSITE" id="PS51755"/>
    </source>
</evidence>
<evidence type="ECO:0000313" key="6">
    <source>
        <dbReference type="EMBL" id="KHQ50724.1"/>
    </source>
</evidence>
<protein>
    <submittedName>
        <fullName evidence="6">Putative transcriptional regulator</fullName>
    </submittedName>
</protein>
<dbReference type="Proteomes" id="UP000030960">
    <property type="component" value="Unassembled WGS sequence"/>
</dbReference>
<dbReference type="AlphaFoldDB" id="A0A0B3SJH6"/>
<dbReference type="InterPro" id="IPR001867">
    <property type="entry name" value="OmpR/PhoB-type_DNA-bd"/>
</dbReference>
<dbReference type="PANTHER" id="PTHR44858">
    <property type="entry name" value="TETRATRICOPEPTIDE REPEAT PROTEIN 6"/>
    <property type="match status" value="1"/>
</dbReference>
<dbReference type="RefSeq" id="WP_190285473.1">
    <property type="nucleotide sequence ID" value="NZ_JSUQ01000022.1"/>
</dbReference>
<evidence type="ECO:0000256" key="2">
    <source>
        <dbReference type="ARBA" id="ARBA00022803"/>
    </source>
</evidence>
<feature type="DNA-binding region" description="OmpR/PhoB-type" evidence="4">
    <location>
        <begin position="6"/>
        <end position="104"/>
    </location>
</feature>
<dbReference type="Pfam" id="PF13181">
    <property type="entry name" value="TPR_8"/>
    <property type="match status" value="1"/>
</dbReference>
<gene>
    <name evidence="6" type="ORF">OA50_04648</name>
</gene>
<dbReference type="PANTHER" id="PTHR44858:SF1">
    <property type="entry name" value="UDP-N-ACETYLGLUCOSAMINE--PEPTIDE N-ACETYLGLUCOSAMINYLTRANSFERASE SPINDLY-RELATED"/>
    <property type="match status" value="1"/>
</dbReference>
<dbReference type="InterPro" id="IPR016032">
    <property type="entry name" value="Sig_transdc_resp-reg_C-effctor"/>
</dbReference>
<dbReference type="PROSITE" id="PS51755">
    <property type="entry name" value="OMPR_PHOB"/>
    <property type="match status" value="1"/>
</dbReference>
<evidence type="ECO:0000313" key="7">
    <source>
        <dbReference type="Proteomes" id="UP000030960"/>
    </source>
</evidence>
<dbReference type="Gene3D" id="1.10.10.10">
    <property type="entry name" value="Winged helix-like DNA-binding domain superfamily/Winged helix DNA-binding domain"/>
    <property type="match status" value="1"/>
</dbReference>
<dbReference type="InterPro" id="IPR011990">
    <property type="entry name" value="TPR-like_helical_dom_sf"/>
</dbReference>
<keyword evidence="2" id="KW-0802">TPR repeat</keyword>
<proteinExistence type="predicted"/>
<feature type="domain" description="OmpR/PhoB-type" evidence="5">
    <location>
        <begin position="6"/>
        <end position="104"/>
    </location>
</feature>
<dbReference type="STRING" id="561184.SAMN05216376_111109"/>
<evidence type="ECO:0000256" key="1">
    <source>
        <dbReference type="ARBA" id="ARBA00022737"/>
    </source>
</evidence>
<dbReference type="GO" id="GO:0006355">
    <property type="term" value="P:regulation of DNA-templated transcription"/>
    <property type="evidence" value="ECO:0007669"/>
    <property type="project" value="InterPro"/>
</dbReference>
<dbReference type="InterPro" id="IPR036388">
    <property type="entry name" value="WH-like_DNA-bd_sf"/>
</dbReference>
<evidence type="ECO:0000256" key="4">
    <source>
        <dbReference type="PROSITE-ProRule" id="PRU01091"/>
    </source>
</evidence>
<name>A0A0B3SJH6_9RHOB</name>
<accession>A0A0B3SJH6</accession>